<dbReference type="Pfam" id="PF24805">
    <property type="entry name" value="EIF3I"/>
    <property type="match status" value="1"/>
</dbReference>
<dbReference type="GO" id="GO:0033290">
    <property type="term" value="C:eukaryotic 48S preinitiation complex"/>
    <property type="evidence" value="ECO:0007669"/>
    <property type="project" value="UniProtKB-UniRule"/>
</dbReference>
<dbReference type="GO" id="GO:0001732">
    <property type="term" value="P:formation of cytoplasmic translation initiation complex"/>
    <property type="evidence" value="ECO:0007669"/>
    <property type="project" value="UniProtKB-UniRule"/>
</dbReference>
<dbReference type="GO" id="GO:0003743">
    <property type="term" value="F:translation initiation factor activity"/>
    <property type="evidence" value="ECO:0007669"/>
    <property type="project" value="UniProtKB-UniRule"/>
</dbReference>
<keyword evidence="1 7" id="KW-0963">Cytoplasm</keyword>
<evidence type="ECO:0000256" key="1">
    <source>
        <dbReference type="ARBA" id="ARBA00022490"/>
    </source>
</evidence>
<dbReference type="FunFam" id="2.130.10.10:FF:000127">
    <property type="entry name" value="Eukaryotic translation initiation factor 3 subunit I"/>
    <property type="match status" value="1"/>
</dbReference>
<reference evidence="9" key="1">
    <citation type="submission" date="2020-12" db="EMBL/GenBank/DDBJ databases">
        <title>Metabolic potential, ecology and presence of endohyphal bacteria is reflected in genomic diversity of Mucoromycotina.</title>
        <authorList>
            <person name="Muszewska A."/>
            <person name="Okrasinska A."/>
            <person name="Steczkiewicz K."/>
            <person name="Drgas O."/>
            <person name="Orlowska M."/>
            <person name="Perlinska-Lenart U."/>
            <person name="Aleksandrzak-Piekarczyk T."/>
            <person name="Szatraj K."/>
            <person name="Zielenkiewicz U."/>
            <person name="Pilsyk S."/>
            <person name="Malc E."/>
            <person name="Mieczkowski P."/>
            <person name="Kruszewska J.S."/>
            <person name="Biernat P."/>
            <person name="Pawlowska J."/>
        </authorList>
    </citation>
    <scope>NUCLEOTIDE SEQUENCE</scope>
    <source>
        <strain evidence="9">WA0000067209</strain>
    </source>
</reference>
<dbReference type="HAMAP" id="MF_03008">
    <property type="entry name" value="eIF3i"/>
    <property type="match status" value="1"/>
</dbReference>
<keyword evidence="10" id="KW-1185">Reference proteome</keyword>
<organism evidence="9 10">
    <name type="scientific">Mortierella isabellina</name>
    <name type="common">Filamentous fungus</name>
    <name type="synonym">Umbelopsis isabellina</name>
    <dbReference type="NCBI Taxonomy" id="91625"/>
    <lineage>
        <taxon>Eukaryota</taxon>
        <taxon>Fungi</taxon>
        <taxon>Fungi incertae sedis</taxon>
        <taxon>Mucoromycota</taxon>
        <taxon>Mucoromycotina</taxon>
        <taxon>Umbelopsidomycetes</taxon>
        <taxon>Umbelopsidales</taxon>
        <taxon>Umbelopsidaceae</taxon>
        <taxon>Umbelopsis</taxon>
    </lineage>
</organism>
<evidence type="ECO:0000256" key="5">
    <source>
        <dbReference type="ARBA" id="ARBA00022917"/>
    </source>
</evidence>
<dbReference type="InterPro" id="IPR027525">
    <property type="entry name" value="eIF3i"/>
</dbReference>
<dbReference type="SMART" id="SM00320">
    <property type="entry name" value="WD40"/>
    <property type="match status" value="5"/>
</dbReference>
<dbReference type="OrthoDB" id="24966at2759"/>
<evidence type="ECO:0000313" key="10">
    <source>
        <dbReference type="Proteomes" id="UP000654370"/>
    </source>
</evidence>
<feature type="repeat" description="WD" evidence="8">
    <location>
        <begin position="185"/>
        <end position="226"/>
    </location>
</feature>
<dbReference type="Proteomes" id="UP000654370">
    <property type="component" value="Unassembled WGS sequence"/>
</dbReference>
<keyword evidence="5 7" id="KW-0648">Protein biosynthesis</keyword>
<feature type="repeat" description="WD" evidence="8">
    <location>
        <begin position="48"/>
        <end position="89"/>
    </location>
</feature>
<dbReference type="InterPro" id="IPR019775">
    <property type="entry name" value="WD40_repeat_CS"/>
</dbReference>
<dbReference type="PROSITE" id="PS50294">
    <property type="entry name" value="WD_REPEATS_REGION"/>
    <property type="match status" value="2"/>
</dbReference>
<comment type="similarity">
    <text evidence="7">Belongs to the eIF-3 subunit I family.</text>
</comment>
<name>A0A8H7PWR9_MORIS</name>
<evidence type="ECO:0000256" key="7">
    <source>
        <dbReference type="HAMAP-Rule" id="MF_03008"/>
    </source>
</evidence>
<dbReference type="AlphaFoldDB" id="A0A8H7PWR9"/>
<comment type="function">
    <text evidence="7">Component of the eukaryotic translation initiation factor 3 (eIF-3) complex, which is involved in protein synthesis of a specialized repertoire of mRNAs and, together with other initiation factors, stimulates binding of mRNA and methionyl-tRNAi to the 40S ribosome. The eIF-3 complex specifically targets and initiates translation of a subset of mRNAs involved in cell proliferation.</text>
</comment>
<dbReference type="Gene3D" id="2.130.10.10">
    <property type="entry name" value="YVTN repeat-like/Quinoprotein amine dehydrogenase"/>
    <property type="match status" value="1"/>
</dbReference>
<comment type="caution">
    <text evidence="9">The sequence shown here is derived from an EMBL/GenBank/DDBJ whole genome shotgun (WGS) entry which is preliminary data.</text>
</comment>
<dbReference type="GO" id="GO:0071541">
    <property type="term" value="C:eukaryotic translation initiation factor 3 complex, eIF3m"/>
    <property type="evidence" value="ECO:0007669"/>
    <property type="project" value="TreeGrafter"/>
</dbReference>
<comment type="subunit">
    <text evidence="7">Component of the eukaryotic translation initiation factor 3 (eIF-3) complex.</text>
</comment>
<keyword evidence="3 8" id="KW-0853">WD repeat</keyword>
<dbReference type="PROSITE" id="PS50082">
    <property type="entry name" value="WD_REPEATS_2"/>
    <property type="match status" value="4"/>
</dbReference>
<protein>
    <recommendedName>
        <fullName evidence="7">Eukaryotic translation initiation factor 3 subunit I</fullName>
        <shortName evidence="7">eIF3i</shortName>
    </recommendedName>
    <alternativeName>
        <fullName evidence="7">Eukaryotic translation initiation factor 3 39 kDa subunit homolog</fullName>
        <shortName evidence="7">eIF-3 39 kDa subunit homolog</shortName>
    </alternativeName>
</protein>
<gene>
    <name evidence="7" type="primary">TIF34</name>
    <name evidence="9" type="ORF">INT43_008898</name>
</gene>
<sequence length="327" mass="36752">MRPILLQGHTRSLTQIKYNREGDLLFSVSKDKVVNVWYSHNGERLGTYNGHVGAVWTVDVNSTSTMAVTGSADNTARLWNVQTGKCLKTWEFKTAVKRVEFSEDDDKILCVTEERMGYPGTVTVMSVNPDINGQQSDEPVVTMINDGPKFVVAGWTYLNKFIICGHVDGSITQWDWKKNEKLNTVKPHSESLTDIQFSTDRTYFITSSKDKSAKIFDTITLDELKKYETDTPLNSAAITPKFQEFVIVGGGQDAMNVTTTSARSGKFESRFWHKILEEEVGRVRGHFGPINTIAVHPDGKAFSSGGEDGYVRVHQFDPDYFKFKGDH</sequence>
<accession>A0A8H7PWR9</accession>
<dbReference type="PANTHER" id="PTHR19877">
    <property type="entry name" value="EUKARYOTIC TRANSLATION INITIATION FACTOR 3 SUBUNIT I"/>
    <property type="match status" value="1"/>
</dbReference>
<evidence type="ECO:0000256" key="2">
    <source>
        <dbReference type="ARBA" id="ARBA00022540"/>
    </source>
</evidence>
<dbReference type="GO" id="GO:0016282">
    <property type="term" value="C:eukaryotic 43S preinitiation complex"/>
    <property type="evidence" value="ECO:0007669"/>
    <property type="project" value="UniProtKB-UniRule"/>
</dbReference>
<comment type="subcellular location">
    <subcellularLocation>
        <location evidence="7">Cytoplasm</location>
    </subcellularLocation>
</comment>
<dbReference type="EMBL" id="JAEPQZ010000005">
    <property type="protein sequence ID" value="KAG2181315.1"/>
    <property type="molecule type" value="Genomic_DNA"/>
</dbReference>
<proteinExistence type="inferred from homology"/>
<dbReference type="InterPro" id="IPR015943">
    <property type="entry name" value="WD40/YVTN_repeat-like_dom_sf"/>
</dbReference>
<keyword evidence="4" id="KW-0677">Repeat</keyword>
<evidence type="ECO:0000256" key="6">
    <source>
        <dbReference type="ARBA" id="ARBA00038394"/>
    </source>
</evidence>
<keyword evidence="2 7" id="KW-0396">Initiation factor</keyword>
<dbReference type="InterPro" id="IPR036322">
    <property type="entry name" value="WD40_repeat_dom_sf"/>
</dbReference>
<dbReference type="PROSITE" id="PS00678">
    <property type="entry name" value="WD_REPEATS_1"/>
    <property type="match status" value="1"/>
</dbReference>
<dbReference type="SUPFAM" id="SSF50978">
    <property type="entry name" value="WD40 repeat-like"/>
    <property type="match status" value="1"/>
</dbReference>
<evidence type="ECO:0000256" key="4">
    <source>
        <dbReference type="ARBA" id="ARBA00022737"/>
    </source>
</evidence>
<dbReference type="PANTHER" id="PTHR19877:SF1">
    <property type="entry name" value="EUKARYOTIC TRANSLATION INITIATION FACTOR 3 SUBUNIT I"/>
    <property type="match status" value="1"/>
</dbReference>
<dbReference type="GO" id="GO:0003723">
    <property type="term" value="F:RNA binding"/>
    <property type="evidence" value="ECO:0007669"/>
    <property type="project" value="TreeGrafter"/>
</dbReference>
<evidence type="ECO:0000256" key="3">
    <source>
        <dbReference type="ARBA" id="ARBA00022574"/>
    </source>
</evidence>
<evidence type="ECO:0000313" key="9">
    <source>
        <dbReference type="EMBL" id="KAG2181315.1"/>
    </source>
</evidence>
<dbReference type="InterPro" id="IPR001680">
    <property type="entry name" value="WD40_rpt"/>
</dbReference>
<comment type="similarity">
    <text evidence="6">Belongs to the WD repeat STRAP family.</text>
</comment>
<feature type="repeat" description="WD" evidence="8">
    <location>
        <begin position="283"/>
        <end position="313"/>
    </location>
</feature>
<evidence type="ECO:0000256" key="8">
    <source>
        <dbReference type="PROSITE-ProRule" id="PRU00221"/>
    </source>
</evidence>
<feature type="repeat" description="WD" evidence="8">
    <location>
        <begin position="6"/>
        <end position="47"/>
    </location>
</feature>